<organism evidence="3 4">
    <name type="scientific">Corynebacterium rouxii</name>
    <dbReference type="NCBI Taxonomy" id="2719119"/>
    <lineage>
        <taxon>Bacteria</taxon>
        <taxon>Bacillati</taxon>
        <taxon>Actinomycetota</taxon>
        <taxon>Actinomycetes</taxon>
        <taxon>Mycobacteriales</taxon>
        <taxon>Corynebacteriaceae</taxon>
        <taxon>Corynebacterium</taxon>
    </lineage>
</organism>
<keyword evidence="1" id="KW-0472">Membrane</keyword>
<keyword evidence="1" id="KW-0812">Transmembrane</keyword>
<evidence type="ECO:0000313" key="5">
    <source>
        <dbReference type="Proteomes" id="UP001265983"/>
    </source>
</evidence>
<dbReference type="KEGG" id="crf:FRC0190_02295"/>
<dbReference type="Proteomes" id="UP000423525">
    <property type="component" value="Chromosome"/>
</dbReference>
<name>A0A6I8MF41_9CORY</name>
<evidence type="ECO:0000256" key="1">
    <source>
        <dbReference type="SAM" id="Phobius"/>
    </source>
</evidence>
<accession>A0A6I8MF41</accession>
<dbReference type="EMBL" id="LR738855">
    <property type="protein sequence ID" value="VZH86385.1"/>
    <property type="molecule type" value="Genomic_DNA"/>
</dbReference>
<dbReference type="EMBL" id="JARUHM010000015">
    <property type="protein sequence ID" value="MDT9412008.1"/>
    <property type="molecule type" value="Genomic_DNA"/>
</dbReference>
<dbReference type="RefSeq" id="WP_166443177.1">
    <property type="nucleotide sequence ID" value="NZ_CP168248.1"/>
</dbReference>
<sequence length="50" mass="5712">MYGFLWHIIPGPRLVKVFIAVALLVAVFFLLMEVVFPWVSAMMPYNDVAV</sequence>
<proteinExistence type="predicted"/>
<evidence type="ECO:0000313" key="2">
    <source>
        <dbReference type="EMBL" id="MDT9412008.1"/>
    </source>
</evidence>
<dbReference type="AlphaFoldDB" id="A0A6I8MF41"/>
<evidence type="ECO:0000313" key="4">
    <source>
        <dbReference type="Proteomes" id="UP000423525"/>
    </source>
</evidence>
<protein>
    <submittedName>
        <fullName evidence="3">Uncharacterized protein</fullName>
    </submittedName>
</protein>
<evidence type="ECO:0000313" key="3">
    <source>
        <dbReference type="EMBL" id="VZH86385.1"/>
    </source>
</evidence>
<keyword evidence="1" id="KW-1133">Transmembrane helix</keyword>
<reference evidence="2 5" key="2">
    <citation type="submission" date="2023-03" db="EMBL/GenBank/DDBJ databases">
        <title>Whole genome sequence of the first Corynebacterium rouxii strains isolated in Brazil: a recent member of Corynebacterium diphtheriae complex.</title>
        <authorList>
            <person name="Vieira V."/>
            <person name="Ramos J.N."/>
            <person name="Araujo M.R.B."/>
            <person name="Baio P.V."/>
            <person name="Sant'Anna L.O."/>
            <person name="Veras J.F.C."/>
            <person name="Vieira E.M.D."/>
            <person name="Sousa M.A.B."/>
            <person name="Camargo C.H."/>
            <person name="Sacchi C.T."/>
            <person name="Campos K.R."/>
            <person name="Santos M.B.N."/>
            <person name="Bokermann S."/>
            <person name="Alvim L.B."/>
            <person name="Santos L.S."/>
            <person name="Mattos-Guaraldi A.L."/>
        </authorList>
    </citation>
    <scope>NUCLEOTIDE SEQUENCE [LARGE SCALE GENOMIC DNA]</scope>
    <source>
        <strain evidence="2 5">70862</strain>
    </source>
</reference>
<keyword evidence="5" id="KW-1185">Reference proteome</keyword>
<gene>
    <name evidence="3" type="ORF">FRC0190_02295</name>
    <name evidence="2" type="ORF">P8T80_11640</name>
</gene>
<dbReference type="Proteomes" id="UP001265983">
    <property type="component" value="Unassembled WGS sequence"/>
</dbReference>
<feature type="transmembrane region" description="Helical" evidence="1">
    <location>
        <begin position="17"/>
        <end position="39"/>
    </location>
</feature>
<reference evidence="3 4" key="1">
    <citation type="submission" date="2019-11" db="EMBL/GenBank/DDBJ databases">
        <authorList>
            <person name="Brisse S."/>
        </authorList>
    </citation>
    <scope>NUCLEOTIDE SEQUENCE [LARGE SCALE GENOMIC DNA]</scope>
    <source>
        <strain evidence="3">FRC0190</strain>
    </source>
</reference>